<name>A0ABN4Y9K6_9GAMM</name>
<evidence type="ECO:0000313" key="1">
    <source>
        <dbReference type="EMBL" id="ARD20698.1"/>
    </source>
</evidence>
<dbReference type="RefSeq" id="WP_080914694.1">
    <property type="nucleotide sequence ID" value="NZ_CP020472.1"/>
</dbReference>
<protein>
    <recommendedName>
        <fullName evidence="3">Response receiver domain-containing protein</fullName>
    </recommendedName>
</protein>
<proteinExistence type="predicted"/>
<sequence>MPHKSRVLIVDDKREDGEAIVRRLWELQIPCFFLKYSEENLFGLDSQKAYTGIRAIFQDIALITTSMPDNKDYAAAQLSIDTLLDNENGPWLLIAWSTWAEDPEKGTQYAEELFRYLKERLPEGKKPYDFVVLDKTPFCANGPHSELKTEDNLTSLDKGDLLNKINEQLSTHSNLALLNQWEQHIHQAASKTVHDLWNAVENDETGEKNQQLGGILLALAKAEGGTVVEHTDVAGPLYQLLSKLLFDQASQLVPSKMAIENPIGQNPPKERLNGMLHWDNVCSPKAPGGVFKWPANGSVDLGVLAIAEDNTKEFIKDAFVKDDINKQKGFEGARDILDNVELVLMDITPSCDHAQKKAFWRRYLVGIRVVEEHQTHFYAKQKLPTDNLKDTPVFEVDGKKFRFIFNSKLVVSLVEKNEYYSSRGEGVQGEISYTPDSDKLIPIGRIRDELLKDIQAWYGRMATRPGIVSF</sequence>
<organism evidence="1 2">
    <name type="scientific">Shewanella japonica</name>
    <dbReference type="NCBI Taxonomy" id="93973"/>
    <lineage>
        <taxon>Bacteria</taxon>
        <taxon>Pseudomonadati</taxon>
        <taxon>Pseudomonadota</taxon>
        <taxon>Gammaproteobacteria</taxon>
        <taxon>Alteromonadales</taxon>
        <taxon>Shewanellaceae</taxon>
        <taxon>Shewanella</taxon>
    </lineage>
</organism>
<accession>A0ABN4Y9K6</accession>
<keyword evidence="2" id="KW-1185">Reference proteome</keyword>
<evidence type="ECO:0008006" key="3">
    <source>
        <dbReference type="Google" id="ProtNLM"/>
    </source>
</evidence>
<reference evidence="1 2" key="1">
    <citation type="submission" date="2017-03" db="EMBL/GenBank/DDBJ databases">
        <title>Genome sequencing of Shewanella japonica KCTC 22435.</title>
        <authorList>
            <person name="Kim K.M."/>
        </authorList>
    </citation>
    <scope>NUCLEOTIDE SEQUENCE [LARGE SCALE GENOMIC DNA]</scope>
    <source>
        <strain evidence="1 2">KCTC 22435</strain>
    </source>
</reference>
<gene>
    <name evidence="1" type="ORF">SJ2017_0352</name>
</gene>
<dbReference type="EMBL" id="CP020472">
    <property type="protein sequence ID" value="ARD20698.1"/>
    <property type="molecule type" value="Genomic_DNA"/>
</dbReference>
<evidence type="ECO:0000313" key="2">
    <source>
        <dbReference type="Proteomes" id="UP000191820"/>
    </source>
</evidence>
<dbReference type="Proteomes" id="UP000191820">
    <property type="component" value="Chromosome"/>
</dbReference>